<dbReference type="Gene3D" id="3.40.50.980">
    <property type="match status" value="1"/>
</dbReference>
<dbReference type="OrthoDB" id="6509636at2759"/>
<protein>
    <submittedName>
        <fullName evidence="5">Acetyl-CoA synthetase-like protein</fullName>
    </submittedName>
</protein>
<feature type="domain" description="AMP-binding enzyme C-terminal" evidence="4">
    <location>
        <begin position="384"/>
        <end position="461"/>
    </location>
</feature>
<dbReference type="SUPFAM" id="SSF56801">
    <property type="entry name" value="Acetyl-CoA synthetase-like"/>
    <property type="match status" value="1"/>
</dbReference>
<keyword evidence="6" id="KW-1185">Reference proteome</keyword>
<evidence type="ECO:0000256" key="1">
    <source>
        <dbReference type="ARBA" id="ARBA00006432"/>
    </source>
</evidence>
<dbReference type="InterPro" id="IPR045851">
    <property type="entry name" value="AMP-bd_C_sf"/>
</dbReference>
<evidence type="ECO:0000313" key="6">
    <source>
        <dbReference type="Proteomes" id="UP000827724"/>
    </source>
</evidence>
<name>A0A9P8TZ53_9HYPO</name>
<dbReference type="GO" id="GO:0019748">
    <property type="term" value="P:secondary metabolic process"/>
    <property type="evidence" value="ECO:0007669"/>
    <property type="project" value="TreeGrafter"/>
</dbReference>
<dbReference type="Proteomes" id="UP000827724">
    <property type="component" value="Unassembled WGS sequence"/>
</dbReference>
<dbReference type="GO" id="GO:0016405">
    <property type="term" value="F:CoA-ligase activity"/>
    <property type="evidence" value="ECO:0007669"/>
    <property type="project" value="TreeGrafter"/>
</dbReference>
<feature type="domain" description="AMP-dependent synthetase/ligase" evidence="3">
    <location>
        <begin position="155"/>
        <end position="339"/>
    </location>
</feature>
<dbReference type="EMBL" id="JAIWOZ010000002">
    <property type="protein sequence ID" value="KAH6609114.1"/>
    <property type="molecule type" value="Genomic_DNA"/>
</dbReference>
<keyword evidence="2" id="KW-0436">Ligase</keyword>
<dbReference type="InterPro" id="IPR000873">
    <property type="entry name" value="AMP-dep_synth/lig_dom"/>
</dbReference>
<dbReference type="PANTHER" id="PTHR24096:SF149">
    <property type="entry name" value="AMP-BINDING DOMAIN-CONTAINING PROTEIN-RELATED"/>
    <property type="match status" value="1"/>
</dbReference>
<evidence type="ECO:0000259" key="3">
    <source>
        <dbReference type="Pfam" id="PF00501"/>
    </source>
</evidence>
<proteinExistence type="inferred from homology"/>
<comment type="caution">
    <text evidence="5">The sequence shown here is derived from an EMBL/GenBank/DDBJ whole genome shotgun (WGS) entry which is preliminary data.</text>
</comment>
<organism evidence="5 6">
    <name type="scientific">Trichoderma cornu-damae</name>
    <dbReference type="NCBI Taxonomy" id="654480"/>
    <lineage>
        <taxon>Eukaryota</taxon>
        <taxon>Fungi</taxon>
        <taxon>Dikarya</taxon>
        <taxon>Ascomycota</taxon>
        <taxon>Pezizomycotina</taxon>
        <taxon>Sordariomycetes</taxon>
        <taxon>Hypocreomycetidae</taxon>
        <taxon>Hypocreales</taxon>
        <taxon>Hypocreaceae</taxon>
        <taxon>Trichoderma</taxon>
    </lineage>
</organism>
<dbReference type="FunFam" id="3.30.300.30:FF:000007">
    <property type="entry name" value="4-coumarate--CoA ligase 2"/>
    <property type="match status" value="1"/>
</dbReference>
<gene>
    <name evidence="5" type="ORF">Trco_002460</name>
</gene>
<sequence>MIYSNPRHIEVPNLDLLTLLFAKCPSQVITKARARDLTRQFAYFLRHQYGVGANRPGRDVVVTISTGQSALVSDLTRQIKDGPGKVVVCSEDVKELALSAAHNAGLPTHNVLVLKSYPEVQLKSADGALECDFGGSLDWRRITDPKELEYSKACVLISHQNMVSECYLLSTLGREAWERLGNVFPKSTLGHLPAAHIAALQGYLVNSVYEGSVLYWMPRFNFDDFVRYFAELKLTFFFSVPPIFMAIMKHPAVKDQFKSVEYATAAAAPMSHDLQESASRKLKGIIYQVWGLSETTGTSVAISHGMMEGQLVDENDNDVEAGRPGEALIKGPMITKGYHNNPEANKSSFAVDGWFRTGDVLKMEGDLLYMELIKYKGLQVAPAELEGVLTAHPSVADTAVIGTQREDTEVPTAYVALAPSAKGKISEAELVDYVQGKVSDHKRLRGGVIFIDVIPRSPTGKILRKDLRALYSRHTKAKI</sequence>
<dbReference type="Gene3D" id="2.30.38.10">
    <property type="entry name" value="Luciferase, Domain 3"/>
    <property type="match status" value="1"/>
</dbReference>
<dbReference type="AlphaFoldDB" id="A0A9P8TZ53"/>
<dbReference type="InterPro" id="IPR025110">
    <property type="entry name" value="AMP-bd_C"/>
</dbReference>
<accession>A0A9P8TZ53</accession>
<evidence type="ECO:0000256" key="2">
    <source>
        <dbReference type="ARBA" id="ARBA00022598"/>
    </source>
</evidence>
<dbReference type="PANTHER" id="PTHR24096">
    <property type="entry name" value="LONG-CHAIN-FATTY-ACID--COA LIGASE"/>
    <property type="match status" value="1"/>
</dbReference>
<dbReference type="Pfam" id="PF13193">
    <property type="entry name" value="AMP-binding_C"/>
    <property type="match status" value="1"/>
</dbReference>
<dbReference type="Pfam" id="PF00501">
    <property type="entry name" value="AMP-binding"/>
    <property type="match status" value="1"/>
</dbReference>
<reference evidence="5" key="1">
    <citation type="submission" date="2021-08" db="EMBL/GenBank/DDBJ databases">
        <title>Chromosome-Level Trichoderma cornu-damae using Hi-C Data.</title>
        <authorList>
            <person name="Kim C.S."/>
        </authorList>
    </citation>
    <scope>NUCLEOTIDE SEQUENCE</scope>
    <source>
        <strain evidence="5">KA19-0412C</strain>
    </source>
</reference>
<evidence type="ECO:0000313" key="5">
    <source>
        <dbReference type="EMBL" id="KAH6609114.1"/>
    </source>
</evidence>
<evidence type="ECO:0000259" key="4">
    <source>
        <dbReference type="Pfam" id="PF13193"/>
    </source>
</evidence>
<dbReference type="Gene3D" id="3.30.300.30">
    <property type="match status" value="1"/>
</dbReference>
<comment type="similarity">
    <text evidence="1">Belongs to the ATP-dependent AMP-binding enzyme family.</text>
</comment>